<dbReference type="Pfam" id="PF13193">
    <property type="entry name" value="AMP-binding_C"/>
    <property type="match status" value="1"/>
</dbReference>
<evidence type="ECO:0000256" key="4">
    <source>
        <dbReference type="ARBA" id="ARBA00023098"/>
    </source>
</evidence>
<dbReference type="Pfam" id="PF00501">
    <property type="entry name" value="AMP-binding"/>
    <property type="match status" value="1"/>
</dbReference>
<gene>
    <name evidence="7" type="ORF">IF202_14980</name>
</gene>
<dbReference type="InterPro" id="IPR042099">
    <property type="entry name" value="ANL_N_sf"/>
</dbReference>
<dbReference type="Gene3D" id="3.30.300.30">
    <property type="match status" value="1"/>
</dbReference>
<dbReference type="PANTHER" id="PTHR43859">
    <property type="entry name" value="ACYL-ACTIVATING ENZYME"/>
    <property type="match status" value="1"/>
</dbReference>
<sequence length="529" mass="59174">MPSASYEPLTPLSFLERTAKVMPNEIAVIEKDKSWTWADFFNRVNRLSNGLKGLGISNGDHVAIISRNFSPMLEAHYGIPMTGAAIVAINYRLSADEVSTIVNLSEAKVLLVDMGVADRIDKEKLPNVEHYILINNGVISYQEAPKANIEGMDYETLLEHASDEYKRLHLDDENTPIAIDYTSGTTGMPKGCIYSHRSVYLHVLANVIEHKVDAYSVNLWTLPMFHCNGWCWTWTTTATGATNVCMPTPDAKEISTLIQQHNVTHMAGAPIVFHRLSRYMNENSISSFPNKLIIDVAAAPPPKGMLLDMEKRGGVIHHAYGLTETYGPFTICEWQPAWDSLSEVERINLKMRQGVPDITAGYVRVVNENDEDVPADGETVGEIIMRGNDVIQGYYKSPEETAKAFKNGWFYSGDGGVMHPGGYIEVKDRFKDVIITGGENVISVEVENILYEHPAVYEAVCYGKPDEEWGELVKALVHLKPGHEVTERELIVFCKSRLSNYKCPKEIDFGEIPRTSAGKVQKYKLRQQS</sequence>
<feature type="domain" description="AMP-binding enzyme C-terminal" evidence="6">
    <location>
        <begin position="445"/>
        <end position="519"/>
    </location>
</feature>
<dbReference type="EMBL" id="JACYFC010000005">
    <property type="protein sequence ID" value="MBD5772342.1"/>
    <property type="molecule type" value="Genomic_DNA"/>
</dbReference>
<keyword evidence="8" id="KW-1185">Reference proteome</keyword>
<dbReference type="PROSITE" id="PS00455">
    <property type="entry name" value="AMP_BINDING"/>
    <property type="match status" value="1"/>
</dbReference>
<dbReference type="InterPro" id="IPR045851">
    <property type="entry name" value="AMP-bd_C_sf"/>
</dbReference>
<comment type="similarity">
    <text evidence="1">Belongs to the ATP-dependent AMP-binding enzyme family.</text>
</comment>
<dbReference type="SUPFAM" id="SSF56801">
    <property type="entry name" value="Acetyl-CoA synthetase-like"/>
    <property type="match status" value="1"/>
</dbReference>
<dbReference type="InterPro" id="IPR000873">
    <property type="entry name" value="AMP-dep_synth/lig_dom"/>
</dbReference>
<keyword evidence="2" id="KW-0436">Ligase</keyword>
<feature type="domain" description="AMP-dependent synthetase/ligase" evidence="5">
    <location>
        <begin position="15"/>
        <end position="395"/>
    </location>
</feature>
<accession>A0ABR8P5A7</accession>
<dbReference type="PANTHER" id="PTHR43859:SF4">
    <property type="entry name" value="BUTANOATE--COA LIGASE AAE1-RELATED"/>
    <property type="match status" value="1"/>
</dbReference>
<dbReference type="Gene3D" id="3.40.50.12780">
    <property type="entry name" value="N-terminal domain of ligase-like"/>
    <property type="match status" value="1"/>
</dbReference>
<name>A0ABR8P5A7_9GAMM</name>
<evidence type="ECO:0000256" key="2">
    <source>
        <dbReference type="ARBA" id="ARBA00022598"/>
    </source>
</evidence>
<evidence type="ECO:0000256" key="1">
    <source>
        <dbReference type="ARBA" id="ARBA00006432"/>
    </source>
</evidence>
<keyword evidence="4" id="KW-0443">Lipid metabolism</keyword>
<evidence type="ECO:0000256" key="3">
    <source>
        <dbReference type="ARBA" id="ARBA00022832"/>
    </source>
</evidence>
<dbReference type="InterPro" id="IPR025110">
    <property type="entry name" value="AMP-bd_C"/>
</dbReference>
<keyword evidence="3" id="KW-0276">Fatty acid metabolism</keyword>
<evidence type="ECO:0000313" key="7">
    <source>
        <dbReference type="EMBL" id="MBD5772342.1"/>
    </source>
</evidence>
<dbReference type="Proteomes" id="UP000604161">
    <property type="component" value="Unassembled WGS sequence"/>
</dbReference>
<reference evidence="7 8" key="1">
    <citation type="submission" date="2020-09" db="EMBL/GenBank/DDBJ databases">
        <title>Marinomonas sp. nov., isolated from the cysticercosis algae of Qingdao, China.</title>
        <authorList>
            <person name="Sun X."/>
        </authorList>
    </citation>
    <scope>NUCLEOTIDE SEQUENCE [LARGE SCALE GENOMIC DNA]</scope>
    <source>
        <strain evidence="7 8">SM2066</strain>
    </source>
</reference>
<comment type="caution">
    <text evidence="7">The sequence shown here is derived from an EMBL/GenBank/DDBJ whole genome shotgun (WGS) entry which is preliminary data.</text>
</comment>
<protein>
    <submittedName>
        <fullName evidence="7">AMP-binding protein</fullName>
    </submittedName>
</protein>
<proteinExistence type="inferred from homology"/>
<evidence type="ECO:0000259" key="5">
    <source>
        <dbReference type="Pfam" id="PF00501"/>
    </source>
</evidence>
<evidence type="ECO:0000259" key="6">
    <source>
        <dbReference type="Pfam" id="PF13193"/>
    </source>
</evidence>
<organism evidence="7 8">
    <name type="scientific">Marinomonas colpomeniae</name>
    <dbReference type="NCBI Taxonomy" id="2774408"/>
    <lineage>
        <taxon>Bacteria</taxon>
        <taxon>Pseudomonadati</taxon>
        <taxon>Pseudomonadota</taxon>
        <taxon>Gammaproteobacteria</taxon>
        <taxon>Oceanospirillales</taxon>
        <taxon>Oceanospirillaceae</taxon>
        <taxon>Marinomonas</taxon>
    </lineage>
</organism>
<evidence type="ECO:0000313" key="8">
    <source>
        <dbReference type="Proteomes" id="UP000604161"/>
    </source>
</evidence>
<dbReference type="InterPro" id="IPR020845">
    <property type="entry name" value="AMP-binding_CS"/>
</dbReference>